<evidence type="ECO:0000313" key="6">
    <source>
        <dbReference type="EMBL" id="KMT57722.1"/>
    </source>
</evidence>
<evidence type="ECO:0000313" key="7">
    <source>
        <dbReference type="Proteomes" id="UP000052258"/>
    </source>
</evidence>
<dbReference type="Proteomes" id="UP000052258">
    <property type="component" value="Unassembled WGS sequence"/>
</dbReference>
<dbReference type="PANTHER" id="PTHR47429">
    <property type="entry name" value="PROTEIN TWIN LOV 1"/>
    <property type="match status" value="1"/>
</dbReference>
<dbReference type="SMART" id="SM00086">
    <property type="entry name" value="PAC"/>
    <property type="match status" value="1"/>
</dbReference>
<dbReference type="PATRIC" id="fig|1430899.3.peg.2787"/>
<sequence>MEDYPISASIMYKALRLSPSSVIIADPTIKGAPFVFVNHSFEKLTGYSKDEIIGKNGSFLQGPDTNVESLKQISDAIRNEKSTTQILKNYKKNGESFYNELTIQPIWDENNHLYYFGTQKDVTDVVRLQKEVRRSEEIIELLKPPTILLNHEIAILPVSGYVGRDSFDLLCEKSSQWLYDKEVETLLFDFTGTQKGYDGFIQAIHAFCQQLQLLGIQVIVTGLNAKLVQEWSADDFWQKDIKFYATVHQALHDLKIEIK</sequence>
<proteinExistence type="predicted"/>
<dbReference type="InterPro" id="IPR000700">
    <property type="entry name" value="PAS-assoc_C"/>
</dbReference>
<dbReference type="PROSITE" id="PS50113">
    <property type="entry name" value="PAC"/>
    <property type="match status" value="1"/>
</dbReference>
<evidence type="ECO:0000259" key="5">
    <source>
        <dbReference type="PROSITE" id="PS50113"/>
    </source>
</evidence>
<dbReference type="Gene3D" id="3.30.450.20">
    <property type="entry name" value="PAS domain"/>
    <property type="match status" value="1"/>
</dbReference>
<dbReference type="RefSeq" id="WP_059140264.1">
    <property type="nucleotide sequence ID" value="NZ_KQ130624.1"/>
</dbReference>
<dbReference type="SUPFAM" id="SSF55785">
    <property type="entry name" value="PYP-like sensor domain (PAS domain)"/>
    <property type="match status" value="1"/>
</dbReference>
<dbReference type="PANTHER" id="PTHR47429:SF2">
    <property type="entry name" value="PROTEIN TWIN LOV 1"/>
    <property type="match status" value="1"/>
</dbReference>
<dbReference type="AlphaFoldDB" id="A0A0J8G5A8"/>
<dbReference type="InterPro" id="IPR036513">
    <property type="entry name" value="STAS_dom_sf"/>
</dbReference>
<feature type="domain" description="PAC" evidence="5">
    <location>
        <begin position="80"/>
        <end position="134"/>
    </location>
</feature>
<keyword evidence="1" id="KW-0285">Flavoprotein</keyword>
<accession>A0A0J8G5A8</accession>
<dbReference type="CDD" id="cd00130">
    <property type="entry name" value="PAS"/>
    <property type="match status" value="1"/>
</dbReference>
<keyword evidence="7" id="KW-1185">Reference proteome</keyword>
<dbReference type="InterPro" id="IPR001610">
    <property type="entry name" value="PAC"/>
</dbReference>
<reference evidence="6 7" key="1">
    <citation type="journal article" date="2015" name="Genome Biol. Evol.">
        <title>Comparative Genomics of Listeria Sensu Lato: Genus-Wide Differences in Evolutionary Dynamics and the Progressive Gain of Complex, Potentially Pathogenicity-Related Traits through Lateral Gene Transfer.</title>
        <authorList>
            <person name="Chiara M."/>
            <person name="Caruso M."/>
            <person name="D'Erchia A.M."/>
            <person name="Manzari C."/>
            <person name="Fraccalvieri R."/>
            <person name="Goffredo E."/>
            <person name="Latorre L."/>
            <person name="Miccolupo A."/>
            <person name="Padalino I."/>
            <person name="Santagada G."/>
            <person name="Chiocco D."/>
            <person name="Pesole G."/>
            <person name="Horner D.S."/>
            <person name="Parisi A."/>
        </authorList>
    </citation>
    <scope>NUCLEOTIDE SEQUENCE [LARGE SCALE GENOMIC DNA]</scope>
    <source>
        <strain evidence="6 7">1991</strain>
    </source>
</reference>
<dbReference type="PROSITE" id="PS50112">
    <property type="entry name" value="PAS"/>
    <property type="match status" value="1"/>
</dbReference>
<keyword evidence="2" id="KW-0288">FMN</keyword>
<dbReference type="InterPro" id="IPR035965">
    <property type="entry name" value="PAS-like_dom_sf"/>
</dbReference>
<evidence type="ECO:0000259" key="4">
    <source>
        <dbReference type="PROSITE" id="PS50112"/>
    </source>
</evidence>
<evidence type="ECO:0000256" key="3">
    <source>
        <dbReference type="ARBA" id="ARBA00022991"/>
    </source>
</evidence>
<evidence type="ECO:0000256" key="1">
    <source>
        <dbReference type="ARBA" id="ARBA00022630"/>
    </source>
</evidence>
<dbReference type="InterPro" id="IPR000014">
    <property type="entry name" value="PAS"/>
</dbReference>
<feature type="domain" description="PAS" evidence="4">
    <location>
        <begin position="7"/>
        <end position="80"/>
    </location>
</feature>
<organism evidence="6 7">
    <name type="scientific">Listeria fleischmannii 1991</name>
    <dbReference type="NCBI Taxonomy" id="1430899"/>
    <lineage>
        <taxon>Bacteria</taxon>
        <taxon>Bacillati</taxon>
        <taxon>Bacillota</taxon>
        <taxon>Bacilli</taxon>
        <taxon>Bacillales</taxon>
        <taxon>Listeriaceae</taxon>
        <taxon>Listeria</taxon>
    </lineage>
</organism>
<protein>
    <submittedName>
        <fullName evidence="6">YtvA-like protein</fullName>
    </submittedName>
</protein>
<dbReference type="Pfam" id="PF13426">
    <property type="entry name" value="PAS_9"/>
    <property type="match status" value="1"/>
</dbReference>
<keyword evidence="3" id="KW-0157">Chromophore</keyword>
<comment type="caution">
    <text evidence="6">The sequence shown here is derived from an EMBL/GenBank/DDBJ whole genome shotgun (WGS) entry which is preliminary data.</text>
</comment>
<dbReference type="NCBIfam" id="TIGR00229">
    <property type="entry name" value="sensory_box"/>
    <property type="match status" value="1"/>
</dbReference>
<gene>
    <name evidence="6" type="ORF">X560_2735</name>
</gene>
<evidence type="ECO:0000256" key="2">
    <source>
        <dbReference type="ARBA" id="ARBA00022643"/>
    </source>
</evidence>
<dbReference type="Gene3D" id="3.30.750.24">
    <property type="entry name" value="STAS domain"/>
    <property type="match status" value="1"/>
</dbReference>
<dbReference type="SUPFAM" id="SSF52091">
    <property type="entry name" value="SpoIIaa-like"/>
    <property type="match status" value="1"/>
</dbReference>
<name>A0A0J8G5A8_9LIST</name>
<dbReference type="EMBL" id="AZHO01000041">
    <property type="protein sequence ID" value="KMT57722.1"/>
    <property type="molecule type" value="Genomic_DNA"/>
</dbReference>